<evidence type="ECO:0000313" key="2">
    <source>
        <dbReference type="Proteomes" id="UP000035680"/>
    </source>
</evidence>
<proteinExistence type="predicted"/>
<keyword evidence="1" id="KW-0732">Signal</keyword>
<reference evidence="3" key="2">
    <citation type="submission" date="2015-08" db="UniProtKB">
        <authorList>
            <consortium name="WormBaseParasite"/>
        </authorList>
    </citation>
    <scope>IDENTIFICATION</scope>
</reference>
<protein>
    <submittedName>
        <fullName evidence="3">Secreted protein</fullName>
    </submittedName>
</protein>
<dbReference type="Proteomes" id="UP000035680">
    <property type="component" value="Unassembled WGS sequence"/>
</dbReference>
<evidence type="ECO:0000256" key="1">
    <source>
        <dbReference type="SAM" id="SignalP"/>
    </source>
</evidence>
<dbReference type="WBParaSite" id="SVE_1055800.1">
    <property type="protein sequence ID" value="SVE_1055800.1"/>
    <property type="gene ID" value="SVE_1055800"/>
</dbReference>
<reference evidence="2" key="1">
    <citation type="submission" date="2014-07" db="EMBL/GenBank/DDBJ databases">
        <authorList>
            <person name="Martin A.A"/>
            <person name="De Silva N."/>
        </authorList>
    </citation>
    <scope>NUCLEOTIDE SEQUENCE</scope>
</reference>
<sequence>MMSLYKGLLVFIASLIFFFSTDVMGNSNSKLGQDDYVASFYSDPEVPSLIPIPEQLIKRRILKNGENNYLLRFSRSNERAGDLERFLQMDVQIPLFRFG</sequence>
<feature type="chain" id="PRO_5005329929" evidence="1">
    <location>
        <begin position="26"/>
        <end position="99"/>
    </location>
</feature>
<feature type="signal peptide" evidence="1">
    <location>
        <begin position="1"/>
        <end position="25"/>
    </location>
</feature>
<organism evidence="2 3">
    <name type="scientific">Strongyloides venezuelensis</name>
    <name type="common">Threadworm</name>
    <dbReference type="NCBI Taxonomy" id="75913"/>
    <lineage>
        <taxon>Eukaryota</taxon>
        <taxon>Metazoa</taxon>
        <taxon>Ecdysozoa</taxon>
        <taxon>Nematoda</taxon>
        <taxon>Chromadorea</taxon>
        <taxon>Rhabditida</taxon>
        <taxon>Tylenchina</taxon>
        <taxon>Panagrolaimomorpha</taxon>
        <taxon>Strongyloidoidea</taxon>
        <taxon>Strongyloididae</taxon>
        <taxon>Strongyloides</taxon>
    </lineage>
</organism>
<evidence type="ECO:0000313" key="3">
    <source>
        <dbReference type="WBParaSite" id="SVE_1055800.1"/>
    </source>
</evidence>
<name>A0A0K0FNH8_STRVS</name>
<dbReference type="AlphaFoldDB" id="A0A0K0FNH8"/>
<accession>A0A0K0FNH8</accession>
<keyword evidence="2" id="KW-1185">Reference proteome</keyword>